<feature type="region of interest" description="Disordered" evidence="1">
    <location>
        <begin position="1"/>
        <end position="25"/>
    </location>
</feature>
<dbReference type="PROSITE" id="PS00028">
    <property type="entry name" value="ZINC_FINGER_C2H2_1"/>
    <property type="match status" value="1"/>
</dbReference>
<evidence type="ECO:0000256" key="1">
    <source>
        <dbReference type="SAM" id="MobiDB-lite"/>
    </source>
</evidence>
<dbReference type="Proteomes" id="UP000722791">
    <property type="component" value="Unassembled WGS sequence"/>
</dbReference>
<evidence type="ECO:0000313" key="4">
    <source>
        <dbReference type="Proteomes" id="UP000722791"/>
    </source>
</evidence>
<dbReference type="AlphaFoldDB" id="A0A8J4GDC2"/>
<feature type="region of interest" description="Disordered" evidence="1">
    <location>
        <begin position="202"/>
        <end position="224"/>
    </location>
</feature>
<protein>
    <recommendedName>
        <fullName evidence="2">C2H2-type domain-containing protein</fullName>
    </recommendedName>
</protein>
<sequence length="1264" mass="137929">MDTDSDVEEWGGVGPGDPSPSSPVIKGFTLRRRGVWMCNKCRAEVFRVRDAHRHLRANHSRCAPDDSEEDWEGDDVHQDTPSPVASGSEGHDGGDGHTPGDGLGDVDMEDLPEDIPLPADFDSDDEIFRPAGAVHPGQGAHLGPHSNDGIADAGLPEEVENLGAGDLPGGDDGDASSSDDDEVDILHFVAELAADEWAEQGPAGHVGATGEPDTPRSPESEDGGVQIRTCECGCDLPYIRPRTYEFFKAHLDKPLWVFYDPVFPTRPLYSCPWTLRQTVNALLGHIKEHGPRREELESVLRLYSATLPPRHLCPDSLYMLIRLTGAKRWDEYEYHVCSSAECTGHVYGKAEAAPSVECCPKCALPRFKIVSIGGKDVREPSNWFIYFGIEEVIRSQFFANPEFCRQRGKFRGAGAPGSSMWKGAWVQRLQQYNSGIALSPDSSIYDIGIDWITPYNSTQHSVGVIFLRCADVNPRDKGKRWNQHVIGIIPGPKMPENLSPYMELIVQDLLRLCRQGMVVTEAATAAAAVVTGDAGAQMAAGVAAATVAGTDPGGPPFAVATGDPAAAAAVAAAQGVPARRRRRDGPGGDVAAITAGAGMVPPMQVAGDGAAPAHMPAAGVVMQVPAVGAGTAPVMVQGAGSGTTGTGAGRTFLHRVFLGVVLCDTPARCKVCNGNGQNSYSGACTWCLFQGSLRANTGRGATVRYYGYVRPVRHDIADRVSGRSFRVGDVALGLTDALLRSRSKLARKVLWLHLHGDQAGRKLTKADFKGMCRRLGCKGPNPFDRLPYCDLSCLFPVPIGHALLFGVVSDFVDFLLRPLKDLHGDDPNYDLAMTRDARHLVAARGSCVLVTSDFGRRYKCILAYRASYRMEDWLHFVETFSLYIFKGDVLPERVRGLWWLLVDVVSHYFRPRPADETHEQFLAASGVAADKLLQYAKALEELKVPDNMFTINLHICVCRLREQEVQLGSASAFTDLPVERVMQDMKSEGGRRVAQVPEKHYAQWLCIVRQAESLTVPDPSGATLTTNQQLAAFLNRRTADHSGPQYDSKGGVGYCIGVGHNICNELGRLQQVRRAVGGLIQYYAESLPAVQSWAVPSGDGYIPNDDLINQVLLPEPPGNPKARYFLRAEAPDEVQYFSAEYGRQLKRCSNWALYTAEEQEPSGRLVTRSYVAFLKYFVHLPVYGDGVSTRFAVADVYSAEVHSGNLLVVNMDRARTGPSAGKWEMWHDLGVPIQELKGKFCVAAPSGDRRGYMYFMPYAHYSDR</sequence>
<reference evidence="3" key="1">
    <citation type="journal article" date="2021" name="Proc. Natl. Acad. Sci. U.S.A.">
        <title>Three genomes in the algal genus Volvox reveal the fate of a haploid sex-determining region after a transition to homothallism.</title>
        <authorList>
            <person name="Yamamoto K."/>
            <person name="Hamaji T."/>
            <person name="Kawai-Toyooka H."/>
            <person name="Matsuzaki R."/>
            <person name="Takahashi F."/>
            <person name="Nishimura Y."/>
            <person name="Kawachi M."/>
            <person name="Noguchi H."/>
            <person name="Minakuchi Y."/>
            <person name="Umen J.G."/>
            <person name="Toyoda A."/>
            <person name="Nozaki H."/>
        </authorList>
    </citation>
    <scope>NUCLEOTIDE SEQUENCE</scope>
    <source>
        <strain evidence="3">NIES-3785</strain>
    </source>
</reference>
<evidence type="ECO:0000313" key="3">
    <source>
        <dbReference type="EMBL" id="GIM04989.1"/>
    </source>
</evidence>
<feature type="compositionally biased region" description="Acidic residues" evidence="1">
    <location>
        <begin position="169"/>
        <end position="180"/>
    </location>
</feature>
<dbReference type="InterPro" id="IPR013087">
    <property type="entry name" value="Znf_C2H2_type"/>
</dbReference>
<organism evidence="3 4">
    <name type="scientific">Volvox reticuliferus</name>
    <dbReference type="NCBI Taxonomy" id="1737510"/>
    <lineage>
        <taxon>Eukaryota</taxon>
        <taxon>Viridiplantae</taxon>
        <taxon>Chlorophyta</taxon>
        <taxon>core chlorophytes</taxon>
        <taxon>Chlorophyceae</taxon>
        <taxon>CS clade</taxon>
        <taxon>Chlamydomonadales</taxon>
        <taxon>Volvocaceae</taxon>
        <taxon>Volvox</taxon>
    </lineage>
</organism>
<feature type="domain" description="C2H2-type" evidence="2">
    <location>
        <begin position="38"/>
        <end position="59"/>
    </location>
</feature>
<evidence type="ECO:0000259" key="2">
    <source>
        <dbReference type="PROSITE" id="PS00028"/>
    </source>
</evidence>
<feature type="region of interest" description="Disordered" evidence="1">
    <location>
        <begin position="58"/>
        <end position="180"/>
    </location>
</feature>
<name>A0A8J4GDC2_9CHLO</name>
<gene>
    <name evidence="3" type="ORF">Vretimale_9461</name>
</gene>
<accession>A0A8J4GDC2</accession>
<feature type="compositionally biased region" description="Acidic residues" evidence="1">
    <location>
        <begin position="104"/>
        <end position="113"/>
    </location>
</feature>
<dbReference type="EMBL" id="BNCQ01000017">
    <property type="protein sequence ID" value="GIM04989.1"/>
    <property type="molecule type" value="Genomic_DNA"/>
</dbReference>
<proteinExistence type="predicted"/>
<comment type="caution">
    <text evidence="3">The sequence shown here is derived from an EMBL/GenBank/DDBJ whole genome shotgun (WGS) entry which is preliminary data.</text>
</comment>